<dbReference type="InterPro" id="IPR029058">
    <property type="entry name" value="AB_hydrolase_fold"/>
</dbReference>
<organism evidence="2 3">
    <name type="scientific">Streptomyces afghaniensis 772</name>
    <dbReference type="NCBI Taxonomy" id="1283301"/>
    <lineage>
        <taxon>Bacteria</taxon>
        <taxon>Bacillati</taxon>
        <taxon>Actinomycetota</taxon>
        <taxon>Actinomycetes</taxon>
        <taxon>Kitasatosporales</taxon>
        <taxon>Streptomycetaceae</taxon>
        <taxon>Streptomyces</taxon>
    </lineage>
</organism>
<comment type="caution">
    <text evidence="2">The sequence shown here is derived from an EMBL/GenBank/DDBJ whole genome shotgun (WGS) entry which is preliminary data.</text>
</comment>
<dbReference type="AlphaFoldDB" id="S4MBT5"/>
<proteinExistence type="predicted"/>
<dbReference type="OrthoDB" id="5495375at2"/>
<evidence type="ECO:0000259" key="1">
    <source>
        <dbReference type="Pfam" id="PF12697"/>
    </source>
</evidence>
<dbReference type="InterPro" id="IPR050228">
    <property type="entry name" value="Carboxylesterase_BioH"/>
</dbReference>
<sequence>MAEETATGGKPTVYLVHGLLGTGYAHFSRQIGAWRDRYRVIPVDLPGHGRCPRDAEEDYFDGALRHLVTLVHGFGRGRLVGASYLGGPLAFRCAATRPDLVSSLVLTGFAPDAGREAFLSLIAGFDRLAAEQPALAAEYERLHTGRWKQTLAAVTGHCGRDFERTVLVRSEDLASLRVPVFILNGSLKSAEKSAAERADGLGGRVRGRVVEGAGHLVCHDRPEEFNEAVEAFWQTSERDNA</sequence>
<dbReference type="HOGENOM" id="CLU_020336_50_4_11"/>
<keyword evidence="3" id="KW-1185">Reference proteome</keyword>
<dbReference type="PANTHER" id="PTHR43194:SF5">
    <property type="entry name" value="PIMELOYL-[ACYL-CARRIER PROTEIN] METHYL ESTER ESTERASE"/>
    <property type="match status" value="1"/>
</dbReference>
<dbReference type="Proteomes" id="UP000015001">
    <property type="component" value="Unassembled WGS sequence"/>
</dbReference>
<dbReference type="InterPro" id="IPR000073">
    <property type="entry name" value="AB_hydrolase_1"/>
</dbReference>
<dbReference type="PATRIC" id="fig|1283301.3.peg.5998"/>
<dbReference type="ESTHER" id="9actn-s4mbt5">
    <property type="family name" value="6_AlphaBeta_hydrolase"/>
</dbReference>
<feature type="domain" description="AB hydrolase-1" evidence="1">
    <location>
        <begin position="13"/>
        <end position="228"/>
    </location>
</feature>
<dbReference type="RefSeq" id="WP_020274905.1">
    <property type="nucleotide sequence ID" value="NZ_KE354297.1"/>
</dbReference>
<reference evidence="2 3" key="1">
    <citation type="submission" date="2013-02" db="EMBL/GenBank/DDBJ databases">
        <title>Draft Genome Sequence of Streptomyces afghaniensis, Which Produces Compounds of the Julimycin B-Complex.</title>
        <authorList>
            <person name="Gruening B.A."/>
            <person name="Praeg A."/>
            <person name="Erxleben A."/>
            <person name="Guenther S."/>
            <person name="Fiedler H.-P."/>
            <person name="Goodfellow M."/>
            <person name="Mueller M."/>
        </authorList>
    </citation>
    <scope>NUCLEOTIDE SEQUENCE [LARGE SCALE GENOMIC DNA]</scope>
    <source>
        <strain evidence="2 3">772</strain>
    </source>
</reference>
<dbReference type="Gene3D" id="3.40.50.1820">
    <property type="entry name" value="alpha/beta hydrolase"/>
    <property type="match status" value="1"/>
</dbReference>
<dbReference type="EMBL" id="AOPY01001533">
    <property type="protein sequence ID" value="EPJ36918.1"/>
    <property type="molecule type" value="Genomic_DNA"/>
</dbReference>
<evidence type="ECO:0000313" key="2">
    <source>
        <dbReference type="EMBL" id="EPJ36918.1"/>
    </source>
</evidence>
<dbReference type="Pfam" id="PF12697">
    <property type="entry name" value="Abhydrolase_6"/>
    <property type="match status" value="1"/>
</dbReference>
<keyword evidence="2" id="KW-0378">Hydrolase</keyword>
<gene>
    <name evidence="2" type="ORF">STAFG_6036</name>
</gene>
<dbReference type="PANTHER" id="PTHR43194">
    <property type="entry name" value="HYDROLASE ALPHA/BETA FOLD FAMILY"/>
    <property type="match status" value="1"/>
</dbReference>
<accession>S4MBT5</accession>
<dbReference type="SUPFAM" id="SSF53474">
    <property type="entry name" value="alpha/beta-Hydrolases"/>
    <property type="match status" value="1"/>
</dbReference>
<evidence type="ECO:0000313" key="3">
    <source>
        <dbReference type="Proteomes" id="UP000015001"/>
    </source>
</evidence>
<protein>
    <submittedName>
        <fullName evidence="2">Putative 4,5:9,10-diseco-3-hydroxy-5,9,17-trioxoandrosta-1(10), 2-diene-4-oate hydrolase</fullName>
    </submittedName>
</protein>
<name>S4MBT5_9ACTN</name>
<dbReference type="GO" id="GO:0016787">
    <property type="term" value="F:hydrolase activity"/>
    <property type="evidence" value="ECO:0007669"/>
    <property type="project" value="UniProtKB-KW"/>
</dbReference>